<organism evidence="1 2">
    <name type="scientific">Cycloclasticus pugetii</name>
    <dbReference type="NCBI Taxonomy" id="34068"/>
    <lineage>
        <taxon>Bacteria</taxon>
        <taxon>Pseudomonadati</taxon>
        <taxon>Pseudomonadota</taxon>
        <taxon>Gammaproteobacteria</taxon>
        <taxon>Thiotrichales</taxon>
        <taxon>Piscirickettsiaceae</taxon>
        <taxon>Cycloclasticus</taxon>
    </lineage>
</organism>
<dbReference type="SUPFAM" id="SSF54427">
    <property type="entry name" value="NTF2-like"/>
    <property type="match status" value="1"/>
</dbReference>
<gene>
    <name evidence="1" type="ORF">L196_10114</name>
</gene>
<comment type="caution">
    <text evidence="1">The sequence shown here is derived from an EMBL/GenBank/DDBJ whole genome shotgun (WGS) entry which is preliminary data.</text>
</comment>
<dbReference type="Pfam" id="PF07366">
    <property type="entry name" value="SnoaL"/>
    <property type="match status" value="1"/>
</dbReference>
<evidence type="ECO:0000313" key="1">
    <source>
        <dbReference type="EMBL" id="EPD12467.1"/>
    </source>
</evidence>
<dbReference type="PANTHER" id="PTHR38436">
    <property type="entry name" value="POLYKETIDE CYCLASE SNOAL-LIKE DOMAIN"/>
    <property type="match status" value="1"/>
</dbReference>
<keyword evidence="2" id="KW-1185">Reference proteome</keyword>
<dbReference type="InterPro" id="IPR032710">
    <property type="entry name" value="NTF2-like_dom_sf"/>
</dbReference>
<sequence>MSEVNKKIVREFFAAMDSKRFDDMRDLLHPDHLFHLPMAKEPLDKDAHMIMNMKLQESMTDFDRHFYDQIAEGDKVVSRMKLRMKHVGEFNGVAPTNEYVDLDAIHIMRIKDGLNIEEWDAVDFVPFLKALGFIPKDSKGPWD</sequence>
<dbReference type="GO" id="GO:0030638">
    <property type="term" value="P:polyketide metabolic process"/>
    <property type="evidence" value="ECO:0007669"/>
    <property type="project" value="InterPro"/>
</dbReference>
<dbReference type="AlphaFoldDB" id="A0AB33YZI8"/>
<protein>
    <submittedName>
        <fullName evidence="1">Protein with SnoaL-like polyketide cyclase domain</fullName>
    </submittedName>
</protein>
<dbReference type="EMBL" id="ASHL01000010">
    <property type="protein sequence ID" value="EPD12467.1"/>
    <property type="molecule type" value="Genomic_DNA"/>
</dbReference>
<dbReference type="RefSeq" id="WP_015006860.1">
    <property type="nucleotide sequence ID" value="NZ_FQZJ01000001.1"/>
</dbReference>
<dbReference type="PANTHER" id="PTHR38436:SF1">
    <property type="entry name" value="ESTER CYCLASE"/>
    <property type="match status" value="1"/>
</dbReference>
<dbReference type="Proteomes" id="UP000015462">
    <property type="component" value="Unassembled WGS sequence"/>
</dbReference>
<accession>A0AB33YZI8</accession>
<name>A0AB33YZI8_9GAMM</name>
<evidence type="ECO:0000313" key="2">
    <source>
        <dbReference type="Proteomes" id="UP000015462"/>
    </source>
</evidence>
<dbReference type="InterPro" id="IPR009959">
    <property type="entry name" value="Cyclase_SnoaL-like"/>
</dbReference>
<dbReference type="Gene3D" id="3.10.450.50">
    <property type="match status" value="1"/>
</dbReference>
<reference evidence="1 2" key="1">
    <citation type="journal article" date="2013" name="Genome Announc.">
        <title>Genome Sequence of the Pyrene- and Fluoranthene-Degrading Bacterium Cycloclasticus sp. Strain PY97M.</title>
        <authorList>
            <person name="Cui Z."/>
            <person name="Xu G."/>
            <person name="Li Q."/>
            <person name="Gao W."/>
            <person name="Zheng L."/>
        </authorList>
    </citation>
    <scope>NUCLEOTIDE SEQUENCE [LARGE SCALE GENOMIC DNA]</scope>
    <source>
        <strain evidence="1 2">PY97M</strain>
    </source>
</reference>
<proteinExistence type="predicted"/>